<evidence type="ECO:0000313" key="3">
    <source>
        <dbReference type="Proteomes" id="UP001629059"/>
    </source>
</evidence>
<feature type="signal peptide" evidence="1">
    <location>
        <begin position="1"/>
        <end position="18"/>
    </location>
</feature>
<keyword evidence="3" id="KW-1185">Reference proteome</keyword>
<evidence type="ECO:0000313" key="2">
    <source>
        <dbReference type="EMBL" id="MFL9836063.1"/>
    </source>
</evidence>
<comment type="caution">
    <text evidence="2">The sequence shown here is derived from an EMBL/GenBank/DDBJ whole genome shotgun (WGS) entry which is preliminary data.</text>
</comment>
<dbReference type="EMBL" id="JBELQB010000001">
    <property type="protein sequence ID" value="MFL9836063.1"/>
    <property type="molecule type" value="Genomic_DNA"/>
</dbReference>
<name>A0ABW8Y7W3_9FLAO</name>
<feature type="chain" id="PRO_5045617178" evidence="1">
    <location>
        <begin position="19"/>
        <end position="180"/>
    </location>
</feature>
<protein>
    <submittedName>
        <fullName evidence="2">Uncharacterized protein</fullName>
    </submittedName>
</protein>
<dbReference type="RefSeq" id="WP_408073049.1">
    <property type="nucleotide sequence ID" value="NZ_JBELQB010000001.1"/>
</dbReference>
<keyword evidence="1" id="KW-0732">Signal</keyword>
<sequence length="180" mass="21620">MRLLTALLFLLFSFHSYSQEPNVYFYNHKGESIDKQTFLDSLKVPNHKYTYKLIENDTAVLGSLFLREEINVITQEDRKSLIKELELLSRQKIKDNQTIVIDFFSYPVKKQTSYDGFFNRYTKNRSYLRFFKKNDGYIHFFVSQKDYTPDGFIEDKNNYLLKKLFLNYEASYGNLHYNKT</sequence>
<dbReference type="Proteomes" id="UP001629059">
    <property type="component" value="Unassembled WGS sequence"/>
</dbReference>
<gene>
    <name evidence="2" type="ORF">ABS768_01045</name>
</gene>
<reference evidence="2 3" key="1">
    <citation type="submission" date="2024-06" db="EMBL/GenBank/DDBJ databases">
        <authorList>
            <person name="Kaempfer P."/>
            <person name="Viver T."/>
        </authorList>
    </citation>
    <scope>NUCLEOTIDE SEQUENCE [LARGE SCALE GENOMIC DNA]</scope>
    <source>
        <strain evidence="2 3">ST-75</strain>
    </source>
</reference>
<accession>A0ABW8Y7W3</accession>
<proteinExistence type="predicted"/>
<evidence type="ECO:0000256" key="1">
    <source>
        <dbReference type="SAM" id="SignalP"/>
    </source>
</evidence>
<organism evidence="2 3">
    <name type="scientific">Flavobacterium rhizophilum</name>
    <dbReference type="NCBI Taxonomy" id="3163296"/>
    <lineage>
        <taxon>Bacteria</taxon>
        <taxon>Pseudomonadati</taxon>
        <taxon>Bacteroidota</taxon>
        <taxon>Flavobacteriia</taxon>
        <taxon>Flavobacteriales</taxon>
        <taxon>Flavobacteriaceae</taxon>
        <taxon>Flavobacterium</taxon>
    </lineage>
</organism>